<feature type="compositionally biased region" description="Acidic residues" evidence="5">
    <location>
        <begin position="549"/>
        <end position="593"/>
    </location>
</feature>
<evidence type="ECO:0000313" key="7">
    <source>
        <dbReference type="EMBL" id="CEM51589.1"/>
    </source>
</evidence>
<feature type="compositionally biased region" description="Acidic residues" evidence="5">
    <location>
        <begin position="490"/>
        <end position="500"/>
    </location>
</feature>
<dbReference type="GO" id="GO:0000466">
    <property type="term" value="P:maturation of 5.8S rRNA from tricistronic rRNA transcript (SSU-rRNA, 5.8S rRNA, LSU-rRNA)"/>
    <property type="evidence" value="ECO:0007669"/>
    <property type="project" value="UniProtKB-UniRule"/>
</dbReference>
<comment type="function">
    <text evidence="4">Required for maturation of ribosomal RNAs and formation of the large ribosomal subunit.</text>
</comment>
<evidence type="ECO:0000256" key="3">
    <source>
        <dbReference type="ARBA" id="ARBA00023242"/>
    </source>
</evidence>
<evidence type="ECO:0000256" key="4">
    <source>
        <dbReference type="HAMAP-Rule" id="MF_03028"/>
    </source>
</evidence>
<comment type="subcellular location">
    <subcellularLocation>
        <location evidence="4">Nucleus</location>
        <location evidence="4">Nucleolus</location>
    </subcellularLocation>
    <subcellularLocation>
        <location evidence="4">Nucleus</location>
        <location evidence="4">Nucleoplasm</location>
    </subcellularLocation>
</comment>
<dbReference type="Gene3D" id="3.40.50.10190">
    <property type="entry name" value="BRCT domain"/>
    <property type="match status" value="1"/>
</dbReference>
<proteinExistence type="inferred from homology"/>
<keyword evidence="2 4" id="KW-0698">rRNA processing</keyword>
<comment type="similarity">
    <text evidence="4">Belongs to the pescadillo family.</text>
</comment>
<feature type="domain" description="BRCT" evidence="6">
    <location>
        <begin position="342"/>
        <end position="438"/>
    </location>
</feature>
<dbReference type="EMBL" id="CDMZ01004988">
    <property type="protein sequence ID" value="CEM51589.1"/>
    <property type="molecule type" value="Genomic_DNA"/>
</dbReference>
<dbReference type="VEuPathDB" id="CryptoDB:Cvel_10716"/>
<feature type="region of interest" description="Disordered" evidence="5">
    <location>
        <begin position="304"/>
        <end position="323"/>
    </location>
</feature>
<dbReference type="HAMAP" id="MF_03028">
    <property type="entry name" value="Pescadillo"/>
    <property type="match status" value="1"/>
</dbReference>
<dbReference type="Pfam" id="PF06732">
    <property type="entry name" value="Pescadillo_N"/>
    <property type="match status" value="1"/>
</dbReference>
<evidence type="ECO:0000256" key="1">
    <source>
        <dbReference type="ARBA" id="ARBA00022517"/>
    </source>
</evidence>
<gene>
    <name evidence="7" type="ORF">Cvel_10716</name>
</gene>
<dbReference type="PANTHER" id="PTHR12221:SF6">
    <property type="entry name" value="PESCADILLO HOMOLOG"/>
    <property type="match status" value="1"/>
</dbReference>
<dbReference type="PANTHER" id="PTHR12221">
    <property type="entry name" value="PESCADILLO - RELATED"/>
    <property type="match status" value="1"/>
</dbReference>
<protein>
    <recommendedName>
        <fullName evidence="4">Pescadillo homolog</fullName>
    </recommendedName>
</protein>
<feature type="compositionally biased region" description="Acidic residues" evidence="5">
    <location>
        <begin position="304"/>
        <end position="316"/>
    </location>
</feature>
<sequence length="698" mass="76912">MKLKERKGKKGTAAQYLTRSAALSKLQLSLADFRRLCILKGIYPRDPKKKPKGNDKAYYHIKDIKFLACEPLLDKFRSIKAFMKKVKKAMARKEPAIAKNLLDKKPTYSLHHLLKERYPTFVEALRDLDDALCTLALFASLPADQTREIPGAAVKEAQKLVEEFHFFVAKTKALRAVFVSIKGYYFQAELLGVNVTWLIPHQFSQHLPTDVDFRVLVTFLEFYRTLVKFSNFKLFQLESLTYPPLVDRQVAGLGGGFLALRLKGEGMGKKETKEEEGTMAKSAEGKEMDASMKERAEEAEAAEEIVDADEEGEGDEGVGGRGDFEDTEEAKIMKEQEERAKRQGGLFSSLKVFINREIPKGPVAFVLQAGGASVGWAAPGSPFDAKDPDITHQIVDRPLEGVPEASEDVGKRREFVQPQWAFDSFNCAALLPVGAYAAGKRCPPHLSPFVDDKAEGYVPLQRQVMEGAERAAAGKLHGGSAPAAVKGEEGAESDEDGEEMVQEREAQFLADLEEETGGGKGKQKKRGREEEKEAEIPSLSAAAGAAVGDGEEDADGEEEEDAEEDSEEEEEEEGEGGDSDLDDDDDSSEEEEVAAAALAAPPAKKSRKEREEEEARERGKMMLPKKHRRLLQRIEFTAQQKQQRAEKLEEKRKQIAADKKKSSGKSTGKEGAKAQGKAVLKGQKGKGTGKRESSRGAV</sequence>
<reference evidence="7" key="1">
    <citation type="submission" date="2014-11" db="EMBL/GenBank/DDBJ databases">
        <authorList>
            <person name="Otto D Thomas"/>
            <person name="Naeem Raeece"/>
        </authorList>
    </citation>
    <scope>NUCLEOTIDE SEQUENCE</scope>
</reference>
<dbReference type="SUPFAM" id="SSF52113">
    <property type="entry name" value="BRCT domain"/>
    <property type="match status" value="1"/>
</dbReference>
<dbReference type="InterPro" id="IPR010613">
    <property type="entry name" value="PES"/>
</dbReference>
<keyword evidence="3 4" id="KW-0539">Nucleus</keyword>
<keyword evidence="1 4" id="KW-0690">Ribosome biogenesis</keyword>
<dbReference type="InterPro" id="IPR001357">
    <property type="entry name" value="BRCT_dom"/>
</dbReference>
<dbReference type="InterPro" id="IPR036420">
    <property type="entry name" value="BRCT_dom_sf"/>
</dbReference>
<feature type="compositionally biased region" description="Basic and acidic residues" evidence="5">
    <location>
        <begin position="608"/>
        <end position="620"/>
    </location>
</feature>
<dbReference type="PhylomeDB" id="A0A0G4I3P0"/>
<dbReference type="GO" id="GO:0043021">
    <property type="term" value="F:ribonucleoprotein complex binding"/>
    <property type="evidence" value="ECO:0007669"/>
    <property type="project" value="UniProtKB-UniRule"/>
</dbReference>
<name>A0A0G4I3P0_9ALVE</name>
<evidence type="ECO:0000256" key="5">
    <source>
        <dbReference type="SAM" id="MobiDB-lite"/>
    </source>
</evidence>
<feature type="compositionally biased region" description="Basic and acidic residues" evidence="5">
    <location>
        <begin position="689"/>
        <end position="698"/>
    </location>
</feature>
<accession>A0A0G4I3P0</accession>
<dbReference type="GO" id="GO:0030687">
    <property type="term" value="C:preribosome, large subunit precursor"/>
    <property type="evidence" value="ECO:0007669"/>
    <property type="project" value="UniProtKB-UniRule"/>
</dbReference>
<feature type="compositionally biased region" description="Basic and acidic residues" evidence="5">
    <location>
        <begin position="643"/>
        <end position="672"/>
    </location>
</feature>
<evidence type="ECO:0000256" key="2">
    <source>
        <dbReference type="ARBA" id="ARBA00022552"/>
    </source>
</evidence>
<organism evidence="7">
    <name type="scientific">Chromera velia CCMP2878</name>
    <dbReference type="NCBI Taxonomy" id="1169474"/>
    <lineage>
        <taxon>Eukaryota</taxon>
        <taxon>Sar</taxon>
        <taxon>Alveolata</taxon>
        <taxon>Colpodellida</taxon>
        <taxon>Chromeraceae</taxon>
        <taxon>Chromera</taxon>
    </lineage>
</organism>
<feature type="region of interest" description="Disordered" evidence="5">
    <location>
        <begin position="268"/>
        <end position="291"/>
    </location>
</feature>
<dbReference type="PROSITE" id="PS50172">
    <property type="entry name" value="BRCT"/>
    <property type="match status" value="1"/>
</dbReference>
<evidence type="ECO:0000259" key="6">
    <source>
        <dbReference type="PROSITE" id="PS50172"/>
    </source>
</evidence>
<dbReference type="GO" id="GO:0003723">
    <property type="term" value="F:RNA binding"/>
    <property type="evidence" value="ECO:0007669"/>
    <property type="project" value="TreeGrafter"/>
</dbReference>
<dbReference type="AlphaFoldDB" id="A0A0G4I3P0"/>
<feature type="region of interest" description="Disordered" evidence="5">
    <location>
        <begin position="470"/>
        <end position="698"/>
    </location>
</feature>
<dbReference type="GO" id="GO:0005654">
    <property type="term" value="C:nucleoplasm"/>
    <property type="evidence" value="ECO:0007669"/>
    <property type="project" value="UniProtKB-SubCell"/>
</dbReference>
<dbReference type="GO" id="GO:0000463">
    <property type="term" value="P:maturation of LSU-rRNA from tricistronic rRNA transcript (SSU-rRNA, 5.8S rRNA, LSU-rRNA)"/>
    <property type="evidence" value="ECO:0007669"/>
    <property type="project" value="UniProtKB-UniRule"/>
</dbReference>
<dbReference type="GO" id="GO:0070545">
    <property type="term" value="C:PeBoW complex"/>
    <property type="evidence" value="ECO:0007669"/>
    <property type="project" value="TreeGrafter"/>
</dbReference>